<name>A0A2M9BMW1_9BACT</name>
<evidence type="ECO:0008006" key="3">
    <source>
        <dbReference type="Google" id="ProtNLM"/>
    </source>
</evidence>
<accession>A0A2M9BMW1</accession>
<comment type="caution">
    <text evidence="1">The sequence shown here is derived from an EMBL/GenBank/DDBJ whole genome shotgun (WGS) entry which is preliminary data.</text>
</comment>
<protein>
    <recommendedName>
        <fullName evidence="3">SpoIIAA-like protein</fullName>
    </recommendedName>
</protein>
<evidence type="ECO:0000313" key="2">
    <source>
        <dbReference type="Proteomes" id="UP000228535"/>
    </source>
</evidence>
<dbReference type="OrthoDB" id="880716at2"/>
<gene>
    <name evidence="1" type="ORF">CLV45_0646</name>
</gene>
<evidence type="ECO:0000313" key="1">
    <source>
        <dbReference type="EMBL" id="PJJ59230.1"/>
    </source>
</evidence>
<proteinExistence type="predicted"/>
<organism evidence="1 2">
    <name type="scientific">Hymenobacter chitinivorans DSM 11115</name>
    <dbReference type="NCBI Taxonomy" id="1121954"/>
    <lineage>
        <taxon>Bacteria</taxon>
        <taxon>Pseudomonadati</taxon>
        <taxon>Bacteroidota</taxon>
        <taxon>Cytophagia</taxon>
        <taxon>Cytophagales</taxon>
        <taxon>Hymenobacteraceae</taxon>
        <taxon>Hymenobacter</taxon>
    </lineage>
</organism>
<dbReference type="RefSeq" id="WP_157807257.1">
    <property type="nucleotide sequence ID" value="NZ_PGFA01000001.1"/>
</dbReference>
<reference evidence="1 2" key="1">
    <citation type="submission" date="2017-11" db="EMBL/GenBank/DDBJ databases">
        <title>Genomic Encyclopedia of Archaeal and Bacterial Type Strains, Phase II (KMG-II): From Individual Species to Whole Genera.</title>
        <authorList>
            <person name="Goeker M."/>
        </authorList>
    </citation>
    <scope>NUCLEOTIDE SEQUENCE [LARGE SCALE GENOMIC DNA]</scope>
    <source>
        <strain evidence="1 2">DSM 11115</strain>
    </source>
</reference>
<keyword evidence="2" id="KW-1185">Reference proteome</keyword>
<dbReference type="Proteomes" id="UP000228535">
    <property type="component" value="Unassembled WGS sequence"/>
</dbReference>
<sequence length="139" mass="16121">MSEQTTPRLYFENPVGRLLEHPDGYAIVAYNPGKRKLSDMQAFLTHASQLLRSRGWRKMLGDQHLMSPFTNEERTWIQNYWVSRTAQGDEIYGAVILPQDVFARLSVNLVMNEAQESALTYRLFDNETEAKAWLMQLPL</sequence>
<dbReference type="AlphaFoldDB" id="A0A2M9BMW1"/>
<dbReference type="EMBL" id="PGFA01000001">
    <property type="protein sequence ID" value="PJJ59230.1"/>
    <property type="molecule type" value="Genomic_DNA"/>
</dbReference>